<accession>A0AAN5D1Q1</accession>
<organism evidence="2 3">
    <name type="scientific">Pristionchus mayeri</name>
    <dbReference type="NCBI Taxonomy" id="1317129"/>
    <lineage>
        <taxon>Eukaryota</taxon>
        <taxon>Metazoa</taxon>
        <taxon>Ecdysozoa</taxon>
        <taxon>Nematoda</taxon>
        <taxon>Chromadorea</taxon>
        <taxon>Rhabditida</taxon>
        <taxon>Rhabditina</taxon>
        <taxon>Diplogasteromorpha</taxon>
        <taxon>Diplogasteroidea</taxon>
        <taxon>Neodiplogasteridae</taxon>
        <taxon>Pristionchus</taxon>
    </lineage>
</organism>
<comment type="caution">
    <text evidence="2">The sequence shown here is derived from an EMBL/GenBank/DDBJ whole genome shotgun (WGS) entry which is preliminary data.</text>
</comment>
<reference evidence="3" key="1">
    <citation type="submission" date="2022-10" db="EMBL/GenBank/DDBJ databases">
        <title>Genome assembly of Pristionchus species.</title>
        <authorList>
            <person name="Yoshida K."/>
            <person name="Sommer R.J."/>
        </authorList>
    </citation>
    <scope>NUCLEOTIDE SEQUENCE [LARGE SCALE GENOMIC DNA]</scope>
    <source>
        <strain evidence="3">RS5460</strain>
    </source>
</reference>
<dbReference type="AlphaFoldDB" id="A0AAN5D1Q1"/>
<gene>
    <name evidence="2" type="ORF">PMAYCL1PPCAC_24665</name>
</gene>
<keyword evidence="1" id="KW-1133">Transmembrane helix</keyword>
<keyword evidence="1" id="KW-0812">Transmembrane</keyword>
<dbReference type="EMBL" id="BTRK01000005">
    <property type="protein sequence ID" value="GMR54470.1"/>
    <property type="molecule type" value="Genomic_DNA"/>
</dbReference>
<keyword evidence="1" id="KW-0472">Membrane</keyword>
<proteinExistence type="predicted"/>
<feature type="non-terminal residue" evidence="2">
    <location>
        <position position="1"/>
    </location>
</feature>
<protein>
    <submittedName>
        <fullName evidence="2">Uncharacterized protein</fullName>
    </submittedName>
</protein>
<sequence>PPSNRLFPSPLAPGGMSTVPIDVFFLVVSVAALIFVYVYKFVHNIFRKKARADDDEISPREKRNLTFCEGGPIITTTFYPPNEPAEKTIIYIDVDDPKEHIHCGFSSDGSNGADSQAS</sequence>
<evidence type="ECO:0000256" key="1">
    <source>
        <dbReference type="SAM" id="Phobius"/>
    </source>
</evidence>
<evidence type="ECO:0000313" key="3">
    <source>
        <dbReference type="Proteomes" id="UP001328107"/>
    </source>
</evidence>
<name>A0AAN5D1Q1_9BILA</name>
<feature type="transmembrane region" description="Helical" evidence="1">
    <location>
        <begin position="20"/>
        <end position="39"/>
    </location>
</feature>
<dbReference type="Proteomes" id="UP001328107">
    <property type="component" value="Unassembled WGS sequence"/>
</dbReference>
<evidence type="ECO:0000313" key="2">
    <source>
        <dbReference type="EMBL" id="GMR54470.1"/>
    </source>
</evidence>
<keyword evidence="3" id="KW-1185">Reference proteome</keyword>